<gene>
    <name evidence="1" type="ORF">S12H4_45064</name>
</gene>
<dbReference type="AlphaFoldDB" id="X1V218"/>
<organism evidence="1">
    <name type="scientific">marine sediment metagenome</name>
    <dbReference type="NCBI Taxonomy" id="412755"/>
    <lineage>
        <taxon>unclassified sequences</taxon>
        <taxon>metagenomes</taxon>
        <taxon>ecological metagenomes</taxon>
    </lineage>
</organism>
<dbReference type="EMBL" id="BARW01027824">
    <property type="protein sequence ID" value="GAJ06206.1"/>
    <property type="molecule type" value="Genomic_DNA"/>
</dbReference>
<evidence type="ECO:0000313" key="1">
    <source>
        <dbReference type="EMBL" id="GAJ06206.1"/>
    </source>
</evidence>
<accession>X1V218</accession>
<protein>
    <submittedName>
        <fullName evidence="1">Uncharacterized protein</fullName>
    </submittedName>
</protein>
<name>X1V218_9ZZZZ</name>
<comment type="caution">
    <text evidence="1">The sequence shown here is derived from an EMBL/GenBank/DDBJ whole genome shotgun (WGS) entry which is preliminary data.</text>
</comment>
<proteinExistence type="predicted"/>
<sequence length="192" mass="22069">MVERRLRVLFAGLVVFLGSFLLLYAQANLSVKDIVRKNIEAAGGPEALSEVKHYSFKHDLKTYYMATSGLMKLTDGKEPVITEVILVEEDKVKRNCFNKITELAGFVKSTYQCLTKLRCGLFTLANFKDQLEFKGLKNFGPKKHYMLTTDMGRLKVEFYLDADEFTLKRLVFKGFDQSRGKYEVNHDFGPRK</sequence>
<reference evidence="1" key="1">
    <citation type="journal article" date="2014" name="Front. Microbiol.">
        <title>High frequency of phylogenetically diverse reductive dehalogenase-homologous genes in deep subseafloor sedimentary metagenomes.</title>
        <authorList>
            <person name="Kawai M."/>
            <person name="Futagami T."/>
            <person name="Toyoda A."/>
            <person name="Takaki Y."/>
            <person name="Nishi S."/>
            <person name="Hori S."/>
            <person name="Arai W."/>
            <person name="Tsubouchi T."/>
            <person name="Morono Y."/>
            <person name="Uchiyama I."/>
            <person name="Ito T."/>
            <person name="Fujiyama A."/>
            <person name="Inagaki F."/>
            <person name="Takami H."/>
        </authorList>
    </citation>
    <scope>NUCLEOTIDE SEQUENCE</scope>
    <source>
        <strain evidence="1">Expedition CK06-06</strain>
    </source>
</reference>